<dbReference type="Gene3D" id="1.10.287.460">
    <property type="entry name" value="Peptidyl-prolyl cis-trans isomerase, FKBP-type, N-terminal domain"/>
    <property type="match status" value="1"/>
</dbReference>
<proteinExistence type="inferred from homology"/>
<name>A0A4Q1K006_9GAMM</name>
<feature type="chain" id="PRO_5020820839" description="Peptidyl-prolyl cis-trans isomerase" evidence="7">
    <location>
        <begin position="23"/>
        <end position="247"/>
    </location>
</feature>
<dbReference type="InterPro" id="IPR000774">
    <property type="entry name" value="PPIase_FKBP_N"/>
</dbReference>
<feature type="signal peptide" evidence="7">
    <location>
        <begin position="1"/>
        <end position="22"/>
    </location>
</feature>
<dbReference type="InterPro" id="IPR046357">
    <property type="entry name" value="PPIase_dom_sf"/>
</dbReference>
<dbReference type="Proteomes" id="UP000289784">
    <property type="component" value="Unassembled WGS sequence"/>
</dbReference>
<protein>
    <recommendedName>
        <fullName evidence="6">Peptidyl-prolyl cis-trans isomerase</fullName>
        <ecNumber evidence="6">5.2.1.8</ecNumber>
    </recommendedName>
</protein>
<evidence type="ECO:0000256" key="7">
    <source>
        <dbReference type="SAM" id="SignalP"/>
    </source>
</evidence>
<accession>A0A4Q1K006</accession>
<evidence type="ECO:0000256" key="5">
    <source>
        <dbReference type="PROSITE-ProRule" id="PRU00277"/>
    </source>
</evidence>
<dbReference type="SUPFAM" id="SSF54534">
    <property type="entry name" value="FKBP-like"/>
    <property type="match status" value="1"/>
</dbReference>
<dbReference type="PANTHER" id="PTHR43811">
    <property type="entry name" value="FKBP-TYPE PEPTIDYL-PROLYL CIS-TRANS ISOMERASE FKPA"/>
    <property type="match status" value="1"/>
</dbReference>
<dbReference type="GO" id="GO:0003755">
    <property type="term" value="F:peptidyl-prolyl cis-trans isomerase activity"/>
    <property type="evidence" value="ECO:0007669"/>
    <property type="project" value="UniProtKB-UniRule"/>
</dbReference>
<dbReference type="Pfam" id="PF00254">
    <property type="entry name" value="FKBP_C"/>
    <property type="match status" value="1"/>
</dbReference>
<organism evidence="9 10">
    <name type="scientific">Pseudoxanthomonas composti</name>
    <dbReference type="NCBI Taxonomy" id="2137479"/>
    <lineage>
        <taxon>Bacteria</taxon>
        <taxon>Pseudomonadati</taxon>
        <taxon>Pseudomonadota</taxon>
        <taxon>Gammaproteobacteria</taxon>
        <taxon>Lysobacterales</taxon>
        <taxon>Lysobacteraceae</taxon>
        <taxon>Pseudoxanthomonas</taxon>
    </lineage>
</organism>
<dbReference type="Gene3D" id="3.10.50.40">
    <property type="match status" value="1"/>
</dbReference>
<comment type="similarity">
    <text evidence="2 6">Belongs to the FKBP-type PPIase family.</text>
</comment>
<comment type="catalytic activity">
    <reaction evidence="1 5 6">
        <text>[protein]-peptidylproline (omega=180) = [protein]-peptidylproline (omega=0)</text>
        <dbReference type="Rhea" id="RHEA:16237"/>
        <dbReference type="Rhea" id="RHEA-COMP:10747"/>
        <dbReference type="Rhea" id="RHEA-COMP:10748"/>
        <dbReference type="ChEBI" id="CHEBI:83833"/>
        <dbReference type="ChEBI" id="CHEBI:83834"/>
        <dbReference type="EC" id="5.2.1.8"/>
    </reaction>
</comment>
<evidence type="ECO:0000256" key="4">
    <source>
        <dbReference type="ARBA" id="ARBA00023235"/>
    </source>
</evidence>
<comment type="caution">
    <text evidence="9">The sequence shown here is derived from an EMBL/GenBank/DDBJ whole genome shotgun (WGS) entry which is preliminary data.</text>
</comment>
<dbReference type="OrthoDB" id="9814548at2"/>
<dbReference type="PANTHER" id="PTHR43811:SF23">
    <property type="entry name" value="FKBP-TYPE 22 KDA PEPTIDYL-PROLYL CIS-TRANS ISOMERASE"/>
    <property type="match status" value="1"/>
</dbReference>
<evidence type="ECO:0000256" key="3">
    <source>
        <dbReference type="ARBA" id="ARBA00023110"/>
    </source>
</evidence>
<dbReference type="GO" id="GO:0006457">
    <property type="term" value="P:protein folding"/>
    <property type="evidence" value="ECO:0007669"/>
    <property type="project" value="InterPro"/>
</dbReference>
<dbReference type="EC" id="5.2.1.8" evidence="6"/>
<keyword evidence="4 5" id="KW-0413">Isomerase</keyword>
<evidence type="ECO:0000256" key="1">
    <source>
        <dbReference type="ARBA" id="ARBA00000971"/>
    </source>
</evidence>
<keyword evidence="3 5" id="KW-0697">Rotamase</keyword>
<keyword evidence="7" id="KW-0732">Signal</keyword>
<gene>
    <name evidence="9" type="ORF">EPA99_00470</name>
</gene>
<feature type="domain" description="PPIase FKBP-type" evidence="8">
    <location>
        <begin position="155"/>
        <end position="247"/>
    </location>
</feature>
<evidence type="ECO:0000259" key="8">
    <source>
        <dbReference type="PROSITE" id="PS50059"/>
    </source>
</evidence>
<dbReference type="AlphaFoldDB" id="A0A4Q1K006"/>
<dbReference type="Pfam" id="PF01346">
    <property type="entry name" value="FKBP_N"/>
    <property type="match status" value="1"/>
</dbReference>
<dbReference type="InterPro" id="IPR001179">
    <property type="entry name" value="PPIase_FKBP_dom"/>
</dbReference>
<evidence type="ECO:0000256" key="2">
    <source>
        <dbReference type="ARBA" id="ARBA00006577"/>
    </source>
</evidence>
<dbReference type="EMBL" id="SAWZ01000001">
    <property type="protein sequence ID" value="RXR08341.1"/>
    <property type="molecule type" value="Genomic_DNA"/>
</dbReference>
<keyword evidence="10" id="KW-1185">Reference proteome</keyword>
<dbReference type="InterPro" id="IPR036944">
    <property type="entry name" value="PPIase_FKBP_N_sf"/>
</dbReference>
<reference evidence="9 10" key="1">
    <citation type="submission" date="2019-01" db="EMBL/GenBank/DDBJ databases">
        <title>Pseudoxanthomonas composti sp. nov., isolated from compost.</title>
        <authorList>
            <person name="Yang G."/>
        </authorList>
    </citation>
    <scope>NUCLEOTIDE SEQUENCE [LARGE SCALE GENOMIC DNA]</scope>
    <source>
        <strain evidence="9 10">GSS15</strain>
    </source>
</reference>
<evidence type="ECO:0000256" key="6">
    <source>
        <dbReference type="RuleBase" id="RU003915"/>
    </source>
</evidence>
<sequence length="247" mass="26006">MKLRLLSASVLAMTLAAGTAAAQTAPASAPRAAQGPTPAPDRNALSYALGYDLGRNLIESGESVDLATVQKALQEGYAKKDPTVPVEQLRTAVETMQKRQMEKAKAQFDKASAENKAKSDAFVAQNKAKAGVKTLPSGVQYRIVETGTGAKPAQASEVTLQYKGSLTDGRTFVNTFEGQNGQPAPAPMAIKLSEIPLVGLREALTQMPAGSRWEVVIPADKAYGNTPQSPIGPNQAVVFDVKLVSVK</sequence>
<evidence type="ECO:0000313" key="10">
    <source>
        <dbReference type="Proteomes" id="UP000289784"/>
    </source>
</evidence>
<dbReference type="PROSITE" id="PS50059">
    <property type="entry name" value="FKBP_PPIASE"/>
    <property type="match status" value="1"/>
</dbReference>
<evidence type="ECO:0000313" key="9">
    <source>
        <dbReference type="EMBL" id="RXR08341.1"/>
    </source>
</evidence>